<protein>
    <submittedName>
        <fullName evidence="2">Uncharacterized protein</fullName>
    </submittedName>
</protein>
<keyword evidence="1" id="KW-0812">Transmembrane</keyword>
<evidence type="ECO:0000313" key="3">
    <source>
        <dbReference type="Proteomes" id="UP000176741"/>
    </source>
</evidence>
<dbReference type="Proteomes" id="UP000176741">
    <property type="component" value="Unassembled WGS sequence"/>
</dbReference>
<organism evidence="2 3">
    <name type="scientific">Candidatus Woesebacteria bacterium RIFCSPHIGHO2_01_FULL_38_26b</name>
    <dbReference type="NCBI Taxonomy" id="1802491"/>
    <lineage>
        <taxon>Bacteria</taxon>
        <taxon>Candidatus Woeseibacteriota</taxon>
    </lineage>
</organism>
<keyword evidence="1" id="KW-1133">Transmembrane helix</keyword>
<evidence type="ECO:0000256" key="1">
    <source>
        <dbReference type="SAM" id="Phobius"/>
    </source>
</evidence>
<feature type="transmembrane region" description="Helical" evidence="1">
    <location>
        <begin position="6"/>
        <end position="30"/>
    </location>
</feature>
<sequence>MQPMDLFYILLSISLIIFISFYVWVAIALIKTLKLIRRIFEELEQKAQSLSTIKESLKFGILTFLSNVLGEKKERGD</sequence>
<evidence type="ECO:0000313" key="2">
    <source>
        <dbReference type="EMBL" id="OGM20233.1"/>
    </source>
</evidence>
<gene>
    <name evidence="2" type="ORF">A2771_01790</name>
</gene>
<comment type="caution">
    <text evidence="2">The sequence shown here is derived from an EMBL/GenBank/DDBJ whole genome shotgun (WGS) entry which is preliminary data.</text>
</comment>
<dbReference type="AlphaFoldDB" id="A0A1F7XYX0"/>
<proteinExistence type="predicted"/>
<keyword evidence="1" id="KW-0472">Membrane</keyword>
<reference evidence="2 3" key="1">
    <citation type="journal article" date="2016" name="Nat. Commun.">
        <title>Thousands of microbial genomes shed light on interconnected biogeochemical processes in an aquifer system.</title>
        <authorList>
            <person name="Anantharaman K."/>
            <person name="Brown C.T."/>
            <person name="Hug L.A."/>
            <person name="Sharon I."/>
            <person name="Castelle C.J."/>
            <person name="Probst A.J."/>
            <person name="Thomas B.C."/>
            <person name="Singh A."/>
            <person name="Wilkins M.J."/>
            <person name="Karaoz U."/>
            <person name="Brodie E.L."/>
            <person name="Williams K.H."/>
            <person name="Hubbard S.S."/>
            <person name="Banfield J.F."/>
        </authorList>
    </citation>
    <scope>NUCLEOTIDE SEQUENCE [LARGE SCALE GENOMIC DNA]</scope>
</reference>
<accession>A0A1F7XYX0</accession>
<dbReference type="EMBL" id="MGGD01000040">
    <property type="protein sequence ID" value="OGM20233.1"/>
    <property type="molecule type" value="Genomic_DNA"/>
</dbReference>
<name>A0A1F7XYX0_9BACT</name>